<dbReference type="AlphaFoldDB" id="A0A1I2KB87"/>
<reference evidence="2 3" key="1">
    <citation type="submission" date="2016-10" db="EMBL/GenBank/DDBJ databases">
        <authorList>
            <person name="de Groot N.N."/>
        </authorList>
    </citation>
    <scope>NUCLEOTIDE SEQUENCE [LARGE SCALE GENOMIC DNA]</scope>
    <source>
        <strain evidence="2 3">CGMCC 1.9156</strain>
    </source>
</reference>
<feature type="signal peptide" evidence="1">
    <location>
        <begin position="1"/>
        <end position="20"/>
    </location>
</feature>
<proteinExistence type="predicted"/>
<sequence>MMKQITLFLIAFLIGNQLLAQRPSTNDFIHYYEGNKNYSTLLIAPGTLGPNALPVPATLNGRVGTDSQFKVSIDNYFRDGGGDNGHTLRFDFRFPVVQNFMAFGLEWNVVDYFRTTNAVRDYIQLYEDDQGWTNDLGDIILNTYIQVLYDREYWPDIMLVSSLKTTSGSIHDGRYTDLPAHWHYFSMGKNLISSRKVNWRLNGMAGYYFWQTNQTDLEQNEGPLWGLEAELDHQNFSFSVGTRGYNGWKYYGKDRPALLDSRLVIKSKKWNYFAEFKTGLRDYLYSSFNIGVNWHPESPFKLKK</sequence>
<dbReference type="RefSeq" id="WP_093921030.1">
    <property type="nucleotide sequence ID" value="NZ_FONW01000011.1"/>
</dbReference>
<organism evidence="2 3">
    <name type="scientific">Sunxiuqinia elliptica</name>
    <dbReference type="NCBI Taxonomy" id="655355"/>
    <lineage>
        <taxon>Bacteria</taxon>
        <taxon>Pseudomonadati</taxon>
        <taxon>Bacteroidota</taxon>
        <taxon>Bacteroidia</taxon>
        <taxon>Marinilabiliales</taxon>
        <taxon>Prolixibacteraceae</taxon>
        <taxon>Sunxiuqinia</taxon>
    </lineage>
</organism>
<protein>
    <recommendedName>
        <fullName evidence="4">Exopolysaccharide biosynthesis protein YbjH</fullName>
    </recommendedName>
</protein>
<name>A0A1I2KB87_9BACT</name>
<evidence type="ECO:0008006" key="4">
    <source>
        <dbReference type="Google" id="ProtNLM"/>
    </source>
</evidence>
<keyword evidence="1" id="KW-0732">Signal</keyword>
<keyword evidence="3" id="KW-1185">Reference proteome</keyword>
<dbReference type="EMBL" id="FONW01000011">
    <property type="protein sequence ID" value="SFF62487.1"/>
    <property type="molecule type" value="Genomic_DNA"/>
</dbReference>
<dbReference type="STRING" id="655355.SAMN05216283_11118"/>
<evidence type="ECO:0000313" key="2">
    <source>
        <dbReference type="EMBL" id="SFF62487.1"/>
    </source>
</evidence>
<gene>
    <name evidence="2" type="ORF">SAMN05216283_11118</name>
</gene>
<evidence type="ECO:0000256" key="1">
    <source>
        <dbReference type="SAM" id="SignalP"/>
    </source>
</evidence>
<evidence type="ECO:0000313" key="3">
    <source>
        <dbReference type="Proteomes" id="UP000198964"/>
    </source>
</evidence>
<dbReference type="Proteomes" id="UP000198964">
    <property type="component" value="Unassembled WGS sequence"/>
</dbReference>
<accession>A0A1I2KB87</accession>
<feature type="chain" id="PRO_5011670074" description="Exopolysaccharide biosynthesis protein YbjH" evidence="1">
    <location>
        <begin position="21"/>
        <end position="304"/>
    </location>
</feature>